<reference evidence="4 5" key="1">
    <citation type="journal article" date="2016" name="Nat. Commun.">
        <title>Thousands of microbial genomes shed light on interconnected biogeochemical processes in an aquifer system.</title>
        <authorList>
            <person name="Anantharaman K."/>
            <person name="Brown C.T."/>
            <person name="Hug L.A."/>
            <person name="Sharon I."/>
            <person name="Castelle C.J."/>
            <person name="Probst A.J."/>
            <person name="Thomas B.C."/>
            <person name="Singh A."/>
            <person name="Wilkins M.J."/>
            <person name="Karaoz U."/>
            <person name="Brodie E.L."/>
            <person name="Williams K.H."/>
            <person name="Hubbard S.S."/>
            <person name="Banfield J.F."/>
        </authorList>
    </citation>
    <scope>NUCLEOTIDE SEQUENCE [LARGE SCALE GENOMIC DNA]</scope>
</reference>
<comment type="caution">
    <text evidence="4">The sequence shown here is derived from an EMBL/GenBank/DDBJ whole genome shotgun (WGS) entry which is preliminary data.</text>
</comment>
<dbReference type="PROSITE" id="PS00101">
    <property type="entry name" value="HEXAPEP_TRANSFERASES"/>
    <property type="match status" value="1"/>
</dbReference>
<dbReference type="InterPro" id="IPR001451">
    <property type="entry name" value="Hexapep"/>
</dbReference>
<evidence type="ECO:0000256" key="1">
    <source>
        <dbReference type="ARBA" id="ARBA00007274"/>
    </source>
</evidence>
<sequence>MFVELGIYCLHLIGNVPFHHVRRFFYRLAGMKIGKNSTIHMYARFYQSGNISIGEGTVVGEHTTLDGRARLKIGNNVAMASGVMIYNAEHDISHEHFLHNLEPVTIEDYTFIGPRAIILPGVTVGAGAIVAAGAVVTKDVPPHAIVGGVPAKIIGERKHKNLTYKLGRAHWFR</sequence>
<dbReference type="EMBL" id="MGAE01000023">
    <property type="protein sequence ID" value="OGK39221.1"/>
    <property type="molecule type" value="Genomic_DNA"/>
</dbReference>
<evidence type="ECO:0008006" key="6">
    <source>
        <dbReference type="Google" id="ProtNLM"/>
    </source>
</evidence>
<keyword evidence="2" id="KW-0808">Transferase</keyword>
<dbReference type="InterPro" id="IPR011004">
    <property type="entry name" value="Trimer_LpxA-like_sf"/>
</dbReference>
<evidence type="ECO:0000256" key="2">
    <source>
        <dbReference type="ARBA" id="ARBA00022679"/>
    </source>
</evidence>
<dbReference type="GO" id="GO:0005829">
    <property type="term" value="C:cytosol"/>
    <property type="evidence" value="ECO:0007669"/>
    <property type="project" value="TreeGrafter"/>
</dbReference>
<dbReference type="Proteomes" id="UP000179024">
    <property type="component" value="Unassembled WGS sequence"/>
</dbReference>
<evidence type="ECO:0000313" key="4">
    <source>
        <dbReference type="EMBL" id="OGK39221.1"/>
    </source>
</evidence>
<accession>A0A1F7I782</accession>
<evidence type="ECO:0000256" key="3">
    <source>
        <dbReference type="ARBA" id="ARBA00022737"/>
    </source>
</evidence>
<protein>
    <recommendedName>
        <fullName evidence="6">Acetyltransferase</fullName>
    </recommendedName>
</protein>
<dbReference type="InterPro" id="IPR018357">
    <property type="entry name" value="Hexapep_transf_CS"/>
</dbReference>
<comment type="similarity">
    <text evidence="1">Belongs to the transferase hexapeptide repeat family.</text>
</comment>
<gene>
    <name evidence="4" type="ORF">A3F34_03265</name>
</gene>
<dbReference type="CDD" id="cd04647">
    <property type="entry name" value="LbH_MAT_like"/>
    <property type="match status" value="1"/>
</dbReference>
<organism evidence="4 5">
    <name type="scientific">Candidatus Roizmanbacteria bacterium RIFCSPHIGHO2_12_FULL_44_10</name>
    <dbReference type="NCBI Taxonomy" id="1802054"/>
    <lineage>
        <taxon>Bacteria</taxon>
        <taxon>Candidatus Roizmaniibacteriota</taxon>
    </lineage>
</organism>
<dbReference type="PANTHER" id="PTHR23416:SF23">
    <property type="entry name" value="ACETYLTRANSFERASE C18B11.09C-RELATED"/>
    <property type="match status" value="1"/>
</dbReference>
<name>A0A1F7I782_9BACT</name>
<keyword evidence="3" id="KW-0677">Repeat</keyword>
<evidence type="ECO:0000313" key="5">
    <source>
        <dbReference type="Proteomes" id="UP000179024"/>
    </source>
</evidence>
<dbReference type="PANTHER" id="PTHR23416">
    <property type="entry name" value="SIALIC ACID SYNTHASE-RELATED"/>
    <property type="match status" value="1"/>
</dbReference>
<dbReference type="GO" id="GO:0008374">
    <property type="term" value="F:O-acyltransferase activity"/>
    <property type="evidence" value="ECO:0007669"/>
    <property type="project" value="TreeGrafter"/>
</dbReference>
<dbReference type="Gene3D" id="2.160.10.10">
    <property type="entry name" value="Hexapeptide repeat proteins"/>
    <property type="match status" value="1"/>
</dbReference>
<dbReference type="InterPro" id="IPR051159">
    <property type="entry name" value="Hexapeptide_acetyltransf"/>
</dbReference>
<dbReference type="SUPFAM" id="SSF51161">
    <property type="entry name" value="Trimeric LpxA-like enzymes"/>
    <property type="match status" value="1"/>
</dbReference>
<dbReference type="Pfam" id="PF00132">
    <property type="entry name" value="Hexapep"/>
    <property type="match status" value="1"/>
</dbReference>
<dbReference type="AlphaFoldDB" id="A0A1F7I782"/>
<proteinExistence type="inferred from homology"/>